<dbReference type="CDD" id="cd01638">
    <property type="entry name" value="CysQ"/>
    <property type="match status" value="1"/>
</dbReference>
<comment type="cofactor">
    <cofactor evidence="3">
        <name>Mg(2+)</name>
        <dbReference type="ChEBI" id="CHEBI:18420"/>
    </cofactor>
</comment>
<dbReference type="GO" id="GO:0008441">
    <property type="term" value="F:3'(2'),5'-bisphosphate nucleotidase activity"/>
    <property type="evidence" value="ECO:0007669"/>
    <property type="project" value="TreeGrafter"/>
</dbReference>
<gene>
    <name evidence="4" type="ORF">PROH_17680</name>
</gene>
<dbReference type="GO" id="GO:0050427">
    <property type="term" value="P:3'-phosphoadenosine 5'-phosphosulfate metabolic process"/>
    <property type="evidence" value="ECO:0007669"/>
    <property type="project" value="TreeGrafter"/>
</dbReference>
<dbReference type="Pfam" id="PF00459">
    <property type="entry name" value="Inositol_P"/>
    <property type="match status" value="1"/>
</dbReference>
<proteinExistence type="predicted"/>
<comment type="catalytic activity">
    <reaction evidence="1">
        <text>a myo-inositol phosphate + H2O = myo-inositol + phosphate</text>
        <dbReference type="Rhea" id="RHEA:24056"/>
        <dbReference type="ChEBI" id="CHEBI:15377"/>
        <dbReference type="ChEBI" id="CHEBI:17268"/>
        <dbReference type="ChEBI" id="CHEBI:43474"/>
        <dbReference type="ChEBI" id="CHEBI:84139"/>
        <dbReference type="EC" id="3.1.3.25"/>
    </reaction>
</comment>
<keyword evidence="5" id="KW-1185">Reference proteome</keyword>
<organism evidence="4 5">
    <name type="scientific">Prochlorothrix hollandica PCC 9006 = CALU 1027</name>
    <dbReference type="NCBI Taxonomy" id="317619"/>
    <lineage>
        <taxon>Bacteria</taxon>
        <taxon>Bacillati</taxon>
        <taxon>Cyanobacteriota</taxon>
        <taxon>Cyanophyceae</taxon>
        <taxon>Prochlorotrichales</taxon>
        <taxon>Prochlorotrichaceae</taxon>
        <taxon>Prochlorothrix</taxon>
    </lineage>
</organism>
<sequence length="287" mass="31804">MPPLSDILTLTLATAWGATDLLRAYYRGYSATGDVLELGVQTQSDGPVTAADLAVNHYILQHLQTHLPAAAFGYLTEESYKEQPHNQRFPQPWVWIIDPLDGTRDFIDRTGEYAIHIALVQNHRPVLAVLAVPEEDRVYYALRGHGAFVVDRQGNSQPVRVSSRSQVQTMALVVGRRIWGDRFKQLLAQFPVQRQVRASSIGYRIVKLLRHEADVYLSLSGRSAPKDWDMAAPDLILTEAGGKLTHADGSPLQYNRGDISQWGCLVGSNGTNHSYLCCAAADILTQV</sequence>
<dbReference type="PROSITE" id="PS00630">
    <property type="entry name" value="IMP_2"/>
    <property type="match status" value="1"/>
</dbReference>
<protein>
    <recommendedName>
        <fullName evidence="2">inositol-phosphate phosphatase</fullName>
        <ecNumber evidence="2">3.1.3.25</ecNumber>
    </recommendedName>
</protein>
<dbReference type="EC" id="3.1.3.25" evidence="2"/>
<evidence type="ECO:0000256" key="2">
    <source>
        <dbReference type="ARBA" id="ARBA00013106"/>
    </source>
</evidence>
<dbReference type="STRING" id="317619.GCA_000332315_01670"/>
<comment type="caution">
    <text evidence="4">The sequence shown here is derived from an EMBL/GenBank/DDBJ whole genome shotgun (WGS) entry which is preliminary data.</text>
</comment>
<dbReference type="GO" id="GO:0000103">
    <property type="term" value="P:sulfate assimilation"/>
    <property type="evidence" value="ECO:0007669"/>
    <property type="project" value="TreeGrafter"/>
</dbReference>
<dbReference type="AlphaFoldDB" id="A0A0M2PRI7"/>
<dbReference type="Proteomes" id="UP000034681">
    <property type="component" value="Unassembled WGS sequence"/>
</dbReference>
<dbReference type="SUPFAM" id="SSF56655">
    <property type="entry name" value="Carbohydrate phosphatase"/>
    <property type="match status" value="1"/>
</dbReference>
<keyword evidence="3" id="KW-0460">Magnesium</keyword>
<feature type="binding site" evidence="3">
    <location>
        <position position="229"/>
    </location>
    <ligand>
        <name>Mg(2+)</name>
        <dbReference type="ChEBI" id="CHEBI:18420"/>
        <label>1</label>
        <note>catalytic</note>
    </ligand>
</feature>
<feature type="binding site" evidence="3">
    <location>
        <position position="100"/>
    </location>
    <ligand>
        <name>Mg(2+)</name>
        <dbReference type="ChEBI" id="CHEBI:18420"/>
        <label>1</label>
        <note>catalytic</note>
    </ligand>
</feature>
<dbReference type="InterPro" id="IPR020550">
    <property type="entry name" value="Inositol_monophosphatase_CS"/>
</dbReference>
<evidence type="ECO:0000256" key="1">
    <source>
        <dbReference type="ARBA" id="ARBA00001033"/>
    </source>
</evidence>
<dbReference type="eggNOG" id="COG1218">
    <property type="taxonomic scope" value="Bacteria"/>
</dbReference>
<dbReference type="Gene3D" id="3.40.190.80">
    <property type="match status" value="1"/>
</dbReference>
<evidence type="ECO:0000313" key="4">
    <source>
        <dbReference type="EMBL" id="KKI98794.1"/>
    </source>
</evidence>
<dbReference type="InterPro" id="IPR050725">
    <property type="entry name" value="CysQ/Inositol_MonoPase"/>
</dbReference>
<reference evidence="4" key="1">
    <citation type="submission" date="2012-04" db="EMBL/GenBank/DDBJ databases">
        <authorList>
            <person name="Borisov I.G."/>
            <person name="Ivanikova N.V."/>
            <person name="Pinevich A.V."/>
        </authorList>
    </citation>
    <scope>NUCLEOTIDE SEQUENCE</scope>
    <source>
        <strain evidence="4">CALU 1027</strain>
    </source>
</reference>
<dbReference type="PRINTS" id="PR00377">
    <property type="entry name" value="IMPHPHTASES"/>
</dbReference>
<feature type="binding site" evidence="3">
    <location>
        <position position="77"/>
    </location>
    <ligand>
        <name>Mg(2+)</name>
        <dbReference type="ChEBI" id="CHEBI:18420"/>
        <label>1</label>
        <note>catalytic</note>
    </ligand>
</feature>
<dbReference type="OrthoDB" id="9772456at2"/>
<dbReference type="PANTHER" id="PTHR43028:SF1">
    <property type="entry name" value="AMMONIUM TRANSPORT PROTEIN"/>
    <property type="match status" value="1"/>
</dbReference>
<dbReference type="RefSeq" id="WP_026099444.1">
    <property type="nucleotide sequence ID" value="NZ_KB235936.1"/>
</dbReference>
<accession>A0A0M2PRI7</accession>
<dbReference type="InterPro" id="IPR000760">
    <property type="entry name" value="Inositol_monophosphatase-like"/>
</dbReference>
<keyword evidence="3" id="KW-0479">Metal-binding</keyword>
<dbReference type="PANTHER" id="PTHR43028">
    <property type="entry name" value="3'(2'),5'-BISPHOSPHATE NUCLEOTIDASE 1"/>
    <property type="match status" value="1"/>
</dbReference>
<dbReference type="GO" id="GO:0052834">
    <property type="term" value="F:inositol monophosphate phosphatase activity"/>
    <property type="evidence" value="ECO:0007669"/>
    <property type="project" value="UniProtKB-EC"/>
</dbReference>
<name>A0A0M2PRI7_PROHO</name>
<feature type="binding site" evidence="3">
    <location>
        <position position="101"/>
    </location>
    <ligand>
        <name>Mg(2+)</name>
        <dbReference type="ChEBI" id="CHEBI:18420"/>
        <label>1</label>
        <note>catalytic</note>
    </ligand>
</feature>
<dbReference type="GO" id="GO:0046854">
    <property type="term" value="P:phosphatidylinositol phosphate biosynthetic process"/>
    <property type="evidence" value="ECO:0007669"/>
    <property type="project" value="InterPro"/>
</dbReference>
<feature type="binding site" evidence="3">
    <location>
        <position position="98"/>
    </location>
    <ligand>
        <name>Mg(2+)</name>
        <dbReference type="ChEBI" id="CHEBI:18420"/>
        <label>1</label>
        <note>catalytic</note>
    </ligand>
</feature>
<dbReference type="Gene3D" id="3.30.540.10">
    <property type="entry name" value="Fructose-1,6-Bisphosphatase, subunit A, domain 1"/>
    <property type="match status" value="1"/>
</dbReference>
<dbReference type="EMBL" id="AJTX02000007">
    <property type="protein sequence ID" value="KKI98794.1"/>
    <property type="molecule type" value="Genomic_DNA"/>
</dbReference>
<dbReference type="GO" id="GO:0046872">
    <property type="term" value="F:metal ion binding"/>
    <property type="evidence" value="ECO:0007669"/>
    <property type="project" value="UniProtKB-KW"/>
</dbReference>
<evidence type="ECO:0000313" key="5">
    <source>
        <dbReference type="Proteomes" id="UP000034681"/>
    </source>
</evidence>
<evidence type="ECO:0000256" key="3">
    <source>
        <dbReference type="PIRSR" id="PIRSR600760-2"/>
    </source>
</evidence>